<organism evidence="1 2">
    <name type="scientific">Armillaria solidipes</name>
    <dbReference type="NCBI Taxonomy" id="1076256"/>
    <lineage>
        <taxon>Eukaryota</taxon>
        <taxon>Fungi</taxon>
        <taxon>Dikarya</taxon>
        <taxon>Basidiomycota</taxon>
        <taxon>Agaricomycotina</taxon>
        <taxon>Agaricomycetes</taxon>
        <taxon>Agaricomycetidae</taxon>
        <taxon>Agaricales</taxon>
        <taxon>Marasmiineae</taxon>
        <taxon>Physalacriaceae</taxon>
        <taxon>Armillaria</taxon>
    </lineage>
</organism>
<sequence>MEGDVRGMNRRFGKAVRVPRPFGIWAFFVESYEYITWMDDTAQDPSRWDGIAST</sequence>
<gene>
    <name evidence="1" type="ORF">ARMSODRAFT_952593</name>
</gene>
<proteinExistence type="predicted"/>
<reference evidence="2" key="1">
    <citation type="journal article" date="2017" name="Nat. Ecol. Evol.">
        <title>Genome expansion and lineage-specific genetic innovations in the forest pathogenic fungi Armillaria.</title>
        <authorList>
            <person name="Sipos G."/>
            <person name="Prasanna A.N."/>
            <person name="Walter M.C."/>
            <person name="O'Connor E."/>
            <person name="Balint B."/>
            <person name="Krizsan K."/>
            <person name="Kiss B."/>
            <person name="Hess J."/>
            <person name="Varga T."/>
            <person name="Slot J."/>
            <person name="Riley R."/>
            <person name="Boka B."/>
            <person name="Rigling D."/>
            <person name="Barry K."/>
            <person name="Lee J."/>
            <person name="Mihaltcheva S."/>
            <person name="LaButti K."/>
            <person name="Lipzen A."/>
            <person name="Waldron R."/>
            <person name="Moloney N.M."/>
            <person name="Sperisen C."/>
            <person name="Kredics L."/>
            <person name="Vagvoelgyi C."/>
            <person name="Patrignani A."/>
            <person name="Fitzpatrick D."/>
            <person name="Nagy I."/>
            <person name="Doyle S."/>
            <person name="Anderson J.B."/>
            <person name="Grigoriev I.V."/>
            <person name="Gueldener U."/>
            <person name="Muensterkoetter M."/>
            <person name="Nagy L.G."/>
        </authorList>
    </citation>
    <scope>NUCLEOTIDE SEQUENCE [LARGE SCALE GENOMIC DNA]</scope>
    <source>
        <strain evidence="2">28-4</strain>
    </source>
</reference>
<protein>
    <submittedName>
        <fullName evidence="1">Uncharacterized protein</fullName>
    </submittedName>
</protein>
<evidence type="ECO:0000313" key="1">
    <source>
        <dbReference type="EMBL" id="PBK73514.1"/>
    </source>
</evidence>
<evidence type="ECO:0000313" key="2">
    <source>
        <dbReference type="Proteomes" id="UP000218334"/>
    </source>
</evidence>
<keyword evidence="2" id="KW-1185">Reference proteome</keyword>
<name>A0A2H3BX06_9AGAR</name>
<dbReference type="Proteomes" id="UP000218334">
    <property type="component" value="Unassembled WGS sequence"/>
</dbReference>
<accession>A0A2H3BX06</accession>
<dbReference type="EMBL" id="KZ293420">
    <property type="protein sequence ID" value="PBK73514.1"/>
    <property type="molecule type" value="Genomic_DNA"/>
</dbReference>
<dbReference type="AlphaFoldDB" id="A0A2H3BX06"/>